<feature type="compositionally biased region" description="Polar residues" evidence="9">
    <location>
        <begin position="47"/>
        <end position="64"/>
    </location>
</feature>
<feature type="compositionally biased region" description="Basic and acidic residues" evidence="9">
    <location>
        <begin position="345"/>
        <end position="368"/>
    </location>
</feature>
<feature type="compositionally biased region" description="Low complexity" evidence="9">
    <location>
        <begin position="9"/>
        <end position="21"/>
    </location>
</feature>
<dbReference type="InterPro" id="IPR007230">
    <property type="entry name" value="Nup98_auto-Pept-S59_dom"/>
</dbReference>
<feature type="compositionally biased region" description="Basic and acidic residues" evidence="9">
    <location>
        <begin position="261"/>
        <end position="272"/>
    </location>
</feature>
<dbReference type="PROSITE" id="PS51434">
    <property type="entry name" value="NUP_C"/>
    <property type="match status" value="1"/>
</dbReference>
<feature type="region of interest" description="Disordered" evidence="9">
    <location>
        <begin position="324"/>
        <end position="409"/>
    </location>
</feature>
<feature type="domain" description="Peptidase S59" evidence="10">
    <location>
        <begin position="463"/>
        <end position="647"/>
    </location>
</feature>
<keyword evidence="4" id="KW-0509">mRNA transport</keyword>
<dbReference type="EMBL" id="CAJHNJ030000023">
    <property type="protein sequence ID" value="CAG9120287.1"/>
    <property type="molecule type" value="Genomic_DNA"/>
</dbReference>
<feature type="region of interest" description="Disordered" evidence="9">
    <location>
        <begin position="39"/>
        <end position="64"/>
    </location>
</feature>
<dbReference type="SUPFAM" id="SSF82215">
    <property type="entry name" value="C-terminal autoproteolytic domain of nucleoporin nup98"/>
    <property type="match status" value="2"/>
</dbReference>
<dbReference type="InterPro" id="IPR037665">
    <property type="entry name" value="Nucleoporin_S59-like"/>
</dbReference>
<dbReference type="Gene3D" id="3.30.1610.10">
    <property type="entry name" value="Peptidase S59, nucleoporin"/>
    <property type="match status" value="2"/>
</dbReference>
<evidence type="ECO:0000256" key="7">
    <source>
        <dbReference type="ARBA" id="ARBA00023132"/>
    </source>
</evidence>
<evidence type="ECO:0000256" key="2">
    <source>
        <dbReference type="ARBA" id="ARBA00008926"/>
    </source>
</evidence>
<dbReference type="PANTHER" id="PTHR23198">
    <property type="entry name" value="NUCLEOPORIN"/>
    <property type="match status" value="1"/>
</dbReference>
<dbReference type="GO" id="GO:0034398">
    <property type="term" value="P:telomere tethering at nuclear periphery"/>
    <property type="evidence" value="ECO:0007669"/>
    <property type="project" value="TreeGrafter"/>
</dbReference>
<keyword evidence="7" id="KW-0906">Nuclear pore complex</keyword>
<gene>
    <name evidence="11" type="ORF">PLXY2_LOCUS7082</name>
</gene>
<keyword evidence="8" id="KW-0539">Nucleus</keyword>
<feature type="region of interest" description="Disordered" evidence="9">
    <location>
        <begin position="205"/>
        <end position="312"/>
    </location>
</feature>
<evidence type="ECO:0000256" key="1">
    <source>
        <dbReference type="ARBA" id="ARBA00004567"/>
    </source>
</evidence>
<organism evidence="11 12">
    <name type="scientific">Plutella xylostella</name>
    <name type="common">Diamondback moth</name>
    <name type="synonym">Plutella maculipennis</name>
    <dbReference type="NCBI Taxonomy" id="51655"/>
    <lineage>
        <taxon>Eukaryota</taxon>
        <taxon>Metazoa</taxon>
        <taxon>Ecdysozoa</taxon>
        <taxon>Arthropoda</taxon>
        <taxon>Hexapoda</taxon>
        <taxon>Insecta</taxon>
        <taxon>Pterygota</taxon>
        <taxon>Neoptera</taxon>
        <taxon>Endopterygota</taxon>
        <taxon>Lepidoptera</taxon>
        <taxon>Glossata</taxon>
        <taxon>Ditrysia</taxon>
        <taxon>Yponomeutoidea</taxon>
        <taxon>Plutellidae</taxon>
        <taxon>Plutella</taxon>
    </lineage>
</organism>
<dbReference type="GO" id="GO:0006405">
    <property type="term" value="P:RNA export from nucleus"/>
    <property type="evidence" value="ECO:0007669"/>
    <property type="project" value="TreeGrafter"/>
</dbReference>
<feature type="region of interest" description="Disordered" evidence="9">
    <location>
        <begin position="804"/>
        <end position="824"/>
    </location>
</feature>
<evidence type="ECO:0000256" key="9">
    <source>
        <dbReference type="SAM" id="MobiDB-lite"/>
    </source>
</evidence>
<dbReference type="GO" id="GO:0051028">
    <property type="term" value="P:mRNA transport"/>
    <property type="evidence" value="ECO:0007669"/>
    <property type="project" value="UniProtKB-KW"/>
</dbReference>
<comment type="similarity">
    <text evidence="2">Belongs to the nucleoporin GLFG family.</text>
</comment>
<evidence type="ECO:0000259" key="10">
    <source>
        <dbReference type="PROSITE" id="PS51434"/>
    </source>
</evidence>
<reference evidence="11" key="1">
    <citation type="submission" date="2020-11" db="EMBL/GenBank/DDBJ databases">
        <authorList>
            <person name="Whiteford S."/>
        </authorList>
    </citation>
    <scope>NUCLEOTIDE SEQUENCE</scope>
</reference>
<evidence type="ECO:0000256" key="3">
    <source>
        <dbReference type="ARBA" id="ARBA00022448"/>
    </source>
</evidence>
<evidence type="ECO:0000313" key="11">
    <source>
        <dbReference type="EMBL" id="CAG9120287.1"/>
    </source>
</evidence>
<comment type="caution">
    <text evidence="11">The sequence shown here is derived from an EMBL/GenBank/DDBJ whole genome shotgun (WGS) entry which is preliminary data.</text>
</comment>
<dbReference type="Proteomes" id="UP000653454">
    <property type="component" value="Unassembled WGS sequence"/>
</dbReference>
<feature type="compositionally biased region" description="Polar residues" evidence="9">
    <location>
        <begin position="213"/>
        <end position="227"/>
    </location>
</feature>
<dbReference type="GO" id="GO:0044614">
    <property type="term" value="C:nuclear pore cytoplasmic filaments"/>
    <property type="evidence" value="ECO:0007669"/>
    <property type="project" value="TreeGrafter"/>
</dbReference>
<dbReference type="GO" id="GO:0000973">
    <property type="term" value="P:post-transcriptional tethering of RNA polymerase II gene DNA at nuclear periphery"/>
    <property type="evidence" value="ECO:0007669"/>
    <property type="project" value="TreeGrafter"/>
</dbReference>
<dbReference type="GO" id="GO:0008139">
    <property type="term" value="F:nuclear localization sequence binding"/>
    <property type="evidence" value="ECO:0007669"/>
    <property type="project" value="TreeGrafter"/>
</dbReference>
<keyword evidence="12" id="KW-1185">Reference proteome</keyword>
<feature type="compositionally biased region" description="Basic residues" evidence="9">
    <location>
        <begin position="171"/>
        <end position="182"/>
    </location>
</feature>
<keyword evidence="5" id="KW-0653">Protein transport</keyword>
<dbReference type="GO" id="GO:0006606">
    <property type="term" value="P:protein import into nucleus"/>
    <property type="evidence" value="ECO:0007669"/>
    <property type="project" value="TreeGrafter"/>
</dbReference>
<feature type="region of interest" description="Disordered" evidence="9">
    <location>
        <begin position="1"/>
        <end position="24"/>
    </location>
</feature>
<dbReference type="GO" id="GO:0003723">
    <property type="term" value="F:RNA binding"/>
    <property type="evidence" value="ECO:0007669"/>
    <property type="project" value="TreeGrafter"/>
</dbReference>
<dbReference type="Pfam" id="PF04096">
    <property type="entry name" value="Nucleoporin2"/>
    <property type="match status" value="2"/>
</dbReference>
<evidence type="ECO:0000256" key="4">
    <source>
        <dbReference type="ARBA" id="ARBA00022816"/>
    </source>
</evidence>
<evidence type="ECO:0000256" key="6">
    <source>
        <dbReference type="ARBA" id="ARBA00023010"/>
    </source>
</evidence>
<keyword evidence="6" id="KW-0811">Translocation</keyword>
<evidence type="ECO:0000313" key="12">
    <source>
        <dbReference type="Proteomes" id="UP000653454"/>
    </source>
</evidence>
<keyword evidence="3" id="KW-0813">Transport</keyword>
<protein>
    <submittedName>
        <fullName evidence="11">(diamondback moth) hypothetical protein</fullName>
    </submittedName>
</protein>
<dbReference type="PANTHER" id="PTHR23198:SF6">
    <property type="entry name" value="NUCLEAR PORE COMPLEX PROTEIN NUP98-NUP96"/>
    <property type="match status" value="1"/>
</dbReference>
<dbReference type="InterPro" id="IPR036903">
    <property type="entry name" value="Nup98_auto-Pept-S59_dom_sf"/>
</dbReference>
<accession>A0A8S4EVX8</accession>
<evidence type="ECO:0000256" key="8">
    <source>
        <dbReference type="ARBA" id="ARBA00023242"/>
    </source>
</evidence>
<proteinExistence type="inferred from homology"/>
<sequence>MSCYLAPATSFTPQGGSPSGSTGLGGGLGGGLNFGNTSTLGQPSLGLGNTNPMGGMANTTFQSSSSGANVHEQILTLAARPYGDWPLFKDLVPEPKCRSTTFQSSSSGANVHEQILTLAARPYGDWPLFKDLVPEPTTSAEDVLKPTNPAAVKAVLDSSGYRVTSPDSSRLKLHPRTNHHDKKSLFDGLEESDASLEDKLSLKPSRKRLVLRPQQSRNVEENNSSAPGHTASPGHRSLEDASLTKEPSGATERQASASETQEQRAKPFEDVRGINTDLEESSERHNSWLSSSKLPWNDSKEKPVDNQPTPRLYPDLAAEQLAESDRRASWLTTKPLRKKSTASEPDDRSVRELRTERVSDKENEERLSGDWLTSKPLRKKTPASEPDDRSVRELTTGRGGDQEHEERLSGAESLQFCAHRRGRAACSNCEKIAHQIRGVYVSEEENVSPRECPPHPTGVKLTRPGYYTVPSLDDMISYIRPDGRCVVPHLTIGRTNYGNVYYDGDIDVTGLDLDALVHFLNKEVMIYPSDADKPPVGEGLNRRAVVTLDRVWPTDRTERRAVTDPNRYSVFVADKPPVGEGLNRRAVVTLDRVWPTDRTERRAVTDPNRLLKMDYEGKLRRVCEKHNTKFIEYRPATGSWVFRVEHFSKYGITDSDEEDDITPEVMKRQLVTESLQKNAAPAQKPLPPAPGLGGLGGLGGLAAPGDSLFQMQQSTLNLLNGAGKAFEMDTTEDNDIPSLYPEINRAYGVKSPTSELARLENRHSHSVQLMKASLYADTEMEEDDMSVSTGDQLVPVPPVLLAVSPRAPPPAREPDAGEGASPAPCEEVELRPLDVRPHTIVLKYHRKVPPFRLTIAGNTVCG</sequence>
<dbReference type="AlphaFoldDB" id="A0A8S4EVX8"/>
<evidence type="ECO:0000256" key="5">
    <source>
        <dbReference type="ARBA" id="ARBA00022927"/>
    </source>
</evidence>
<dbReference type="GO" id="GO:0017056">
    <property type="term" value="F:structural constituent of nuclear pore"/>
    <property type="evidence" value="ECO:0007669"/>
    <property type="project" value="InterPro"/>
</dbReference>
<name>A0A8S4EVX8_PLUXY</name>
<feature type="region of interest" description="Disordered" evidence="9">
    <location>
        <begin position="160"/>
        <end position="186"/>
    </location>
</feature>
<comment type="subcellular location">
    <subcellularLocation>
        <location evidence="1">Nucleus</location>
        <location evidence="1">Nuclear pore complex</location>
    </subcellularLocation>
</comment>
<feature type="compositionally biased region" description="Polar residues" evidence="9">
    <location>
        <begin position="251"/>
        <end position="260"/>
    </location>
</feature>
<feature type="compositionally biased region" description="Basic and acidic residues" evidence="9">
    <location>
        <begin position="400"/>
        <end position="409"/>
    </location>
</feature>